<dbReference type="EMBL" id="JABAFG010000014">
    <property type="protein sequence ID" value="NME28761.1"/>
    <property type="molecule type" value="Genomic_DNA"/>
</dbReference>
<dbReference type="PANTHER" id="PTHR40080">
    <property type="entry name" value="LMO1763 PROTEIN"/>
    <property type="match status" value="1"/>
</dbReference>
<dbReference type="KEGG" id="mhw:ACT01_10100"/>
<dbReference type="Gene3D" id="1.10.1270.10">
    <property type="entry name" value="TrpR-like"/>
    <property type="match status" value="1"/>
</dbReference>
<dbReference type="InterPro" id="IPR013368">
    <property type="entry name" value="YecD_YerC"/>
</dbReference>
<evidence type="ECO:0000313" key="1">
    <source>
        <dbReference type="EMBL" id="MFG6271898.1"/>
    </source>
</evidence>
<dbReference type="Pfam" id="PF01371">
    <property type="entry name" value="Trp_repressor"/>
    <property type="match status" value="1"/>
</dbReference>
<gene>
    <name evidence="1" type="ORF">ACGTZG_01690</name>
    <name evidence="2" type="ORF">HF872_09050</name>
</gene>
<dbReference type="GO" id="GO:0003700">
    <property type="term" value="F:DNA-binding transcription factor activity"/>
    <property type="evidence" value="ECO:0007669"/>
    <property type="project" value="InterPro"/>
</dbReference>
<dbReference type="InterPro" id="IPR038116">
    <property type="entry name" value="TrpR-like_sf"/>
</dbReference>
<reference evidence="1 4" key="2">
    <citation type="submission" date="2024-10" db="EMBL/GenBank/DDBJ databases">
        <authorList>
            <person name="Sang B.-I."/>
            <person name="Prabhaharan D."/>
        </authorList>
    </citation>
    <scope>NUCLEOTIDE SEQUENCE [LARGE SCALE GENOMIC DNA]</scope>
    <source>
        <strain evidence="1 4">MH</strain>
    </source>
</reference>
<dbReference type="EMBL" id="JBIEKR010000001">
    <property type="protein sequence ID" value="MFG6271898.1"/>
    <property type="molecule type" value="Genomic_DNA"/>
</dbReference>
<sequence length="110" mass="12502">MAVNEKLRDHLHDQLFQAILELQSIDECYEFFEDLCTIQEMKAISSRLEVARMLKAGDIYEDIVKKTGASTATISRIKRCLNYGSGGYSKILERMAKKNPDLLKLSSGKK</sequence>
<evidence type="ECO:0000313" key="2">
    <source>
        <dbReference type="EMBL" id="NME28761.1"/>
    </source>
</evidence>
<dbReference type="InterPro" id="IPR000831">
    <property type="entry name" value="Trp_repress"/>
</dbReference>
<dbReference type="OrthoDB" id="2874807at2"/>
<dbReference type="Proteomes" id="UP001605989">
    <property type="component" value="Unassembled WGS sequence"/>
</dbReference>
<proteinExistence type="predicted"/>
<dbReference type="PIRSF" id="PIRSF012508">
    <property type="entry name" value="YerC"/>
    <property type="match status" value="1"/>
</dbReference>
<evidence type="ECO:0000313" key="4">
    <source>
        <dbReference type="Proteomes" id="UP001605989"/>
    </source>
</evidence>
<comment type="caution">
    <text evidence="2">The sequence shown here is derived from an EMBL/GenBank/DDBJ whole genome shotgun (WGS) entry which is preliminary data.</text>
</comment>
<keyword evidence="4" id="KW-1185">Reference proteome</keyword>
<organism evidence="2 3">
    <name type="scientific">Megasphaera hexanoica</name>
    <dbReference type="NCBI Taxonomy" id="1675036"/>
    <lineage>
        <taxon>Bacteria</taxon>
        <taxon>Bacillati</taxon>
        <taxon>Bacillota</taxon>
        <taxon>Negativicutes</taxon>
        <taxon>Veillonellales</taxon>
        <taxon>Veillonellaceae</taxon>
        <taxon>Megasphaera</taxon>
    </lineage>
</organism>
<dbReference type="SUPFAM" id="SSF48295">
    <property type="entry name" value="TrpR-like"/>
    <property type="match status" value="1"/>
</dbReference>
<dbReference type="AlphaFoldDB" id="A0A848BQX4"/>
<dbReference type="PANTHER" id="PTHR40080:SF1">
    <property type="entry name" value="TRPR-LIKE PROTEIN YERC_YECD"/>
    <property type="match status" value="1"/>
</dbReference>
<dbReference type="GO" id="GO:0043565">
    <property type="term" value="F:sequence-specific DNA binding"/>
    <property type="evidence" value="ECO:0007669"/>
    <property type="project" value="InterPro"/>
</dbReference>
<accession>A0A848BQX4</accession>
<protein>
    <submittedName>
        <fullName evidence="2">TrpR protein</fullName>
    </submittedName>
    <submittedName>
        <fullName evidence="1">YerC/YecD family TrpR-related protein</fullName>
    </submittedName>
</protein>
<dbReference type="Proteomes" id="UP000591071">
    <property type="component" value="Unassembled WGS sequence"/>
</dbReference>
<evidence type="ECO:0000313" key="3">
    <source>
        <dbReference type="Proteomes" id="UP000591071"/>
    </source>
</evidence>
<dbReference type="NCBIfam" id="TIGR02531">
    <property type="entry name" value="yecD_yerC"/>
    <property type="match status" value="1"/>
</dbReference>
<dbReference type="RefSeq" id="WP_059077160.1">
    <property type="nucleotide sequence ID" value="NZ_CP011940.1"/>
</dbReference>
<reference evidence="2 3" key="1">
    <citation type="submission" date="2020-04" db="EMBL/GenBank/DDBJ databases">
        <authorList>
            <person name="Hitch T.C.A."/>
            <person name="Wylensek D."/>
            <person name="Clavel T."/>
        </authorList>
    </citation>
    <scope>NUCLEOTIDE SEQUENCE [LARGE SCALE GENOMIC DNA]</scope>
    <source>
        <strain evidence="2 3">Oil-RF-744-FAT-WT-6-1</strain>
    </source>
</reference>
<dbReference type="InterPro" id="IPR010921">
    <property type="entry name" value="Trp_repressor/repl_initiator"/>
</dbReference>
<name>A0A848BQX4_9FIRM</name>